<accession>A0A8K0DZN6</accession>
<dbReference type="PROSITE" id="PS51375">
    <property type="entry name" value="PPR"/>
    <property type="match status" value="1"/>
</dbReference>
<comment type="caution">
    <text evidence="4">The sequence shown here is derived from an EMBL/GenBank/DDBJ whole genome shotgun (WGS) entry which is preliminary data.</text>
</comment>
<reference evidence="4" key="1">
    <citation type="submission" date="2020-03" db="EMBL/GenBank/DDBJ databases">
        <title>A high-quality chromosome-level genome assembly of a woody plant with both climbing and erect habits, Rhamnella rubrinervis.</title>
        <authorList>
            <person name="Lu Z."/>
            <person name="Yang Y."/>
            <person name="Zhu X."/>
            <person name="Sun Y."/>
        </authorList>
    </citation>
    <scope>NUCLEOTIDE SEQUENCE</scope>
    <source>
        <strain evidence="4">BYM</strain>
        <tissue evidence="4">Leaf</tissue>
    </source>
</reference>
<dbReference type="InterPro" id="IPR001810">
    <property type="entry name" value="F-box_dom"/>
</dbReference>
<evidence type="ECO:0000313" key="5">
    <source>
        <dbReference type="Proteomes" id="UP000796880"/>
    </source>
</evidence>
<dbReference type="PANTHER" id="PTHR14939">
    <property type="entry name" value="F-BOX ONLY PROTEIN 22"/>
    <property type="match status" value="1"/>
</dbReference>
<proteinExistence type="predicted"/>
<dbReference type="Gene3D" id="1.25.40.10">
    <property type="entry name" value="Tetratricopeptide repeat domain"/>
    <property type="match status" value="1"/>
</dbReference>
<dbReference type="PANTHER" id="PTHR14939:SF5">
    <property type="entry name" value="F-BOX ONLY PROTEIN 22"/>
    <property type="match status" value="1"/>
</dbReference>
<evidence type="ECO:0000313" key="4">
    <source>
        <dbReference type="EMBL" id="KAF3436909.1"/>
    </source>
</evidence>
<gene>
    <name evidence="4" type="ORF">FNV43_RR19662</name>
</gene>
<name>A0A8K0DZN6_9ROSA</name>
<dbReference type="OrthoDB" id="509497at2759"/>
<evidence type="ECO:0000259" key="3">
    <source>
        <dbReference type="Pfam" id="PF00646"/>
    </source>
</evidence>
<organism evidence="4 5">
    <name type="scientific">Rhamnella rubrinervis</name>
    <dbReference type="NCBI Taxonomy" id="2594499"/>
    <lineage>
        <taxon>Eukaryota</taxon>
        <taxon>Viridiplantae</taxon>
        <taxon>Streptophyta</taxon>
        <taxon>Embryophyta</taxon>
        <taxon>Tracheophyta</taxon>
        <taxon>Spermatophyta</taxon>
        <taxon>Magnoliopsida</taxon>
        <taxon>eudicotyledons</taxon>
        <taxon>Gunneridae</taxon>
        <taxon>Pentapetalae</taxon>
        <taxon>rosids</taxon>
        <taxon>fabids</taxon>
        <taxon>Rosales</taxon>
        <taxon>Rhamnaceae</taxon>
        <taxon>rhamnoid group</taxon>
        <taxon>Rhamneae</taxon>
        <taxon>Rhamnella</taxon>
    </lineage>
</organism>
<dbReference type="InterPro" id="IPR002885">
    <property type="entry name" value="PPR_rpt"/>
</dbReference>
<dbReference type="EMBL" id="VOIH02000009">
    <property type="protein sequence ID" value="KAF3436909.1"/>
    <property type="molecule type" value="Genomic_DNA"/>
</dbReference>
<evidence type="ECO:0000256" key="1">
    <source>
        <dbReference type="ARBA" id="ARBA00022737"/>
    </source>
</evidence>
<evidence type="ECO:0000256" key="2">
    <source>
        <dbReference type="PROSITE-ProRule" id="PRU00708"/>
    </source>
</evidence>
<dbReference type="GO" id="GO:0000209">
    <property type="term" value="P:protein polyubiquitination"/>
    <property type="evidence" value="ECO:0007669"/>
    <property type="project" value="TreeGrafter"/>
</dbReference>
<dbReference type="NCBIfam" id="TIGR00756">
    <property type="entry name" value="PPR"/>
    <property type="match status" value="1"/>
</dbReference>
<dbReference type="GO" id="GO:0032436">
    <property type="term" value="P:positive regulation of proteasomal ubiquitin-dependent protein catabolic process"/>
    <property type="evidence" value="ECO:0007669"/>
    <property type="project" value="TreeGrafter"/>
</dbReference>
<dbReference type="SUPFAM" id="SSF81383">
    <property type="entry name" value="F-box domain"/>
    <property type="match status" value="1"/>
</dbReference>
<feature type="repeat" description="PPR" evidence="2">
    <location>
        <begin position="57"/>
        <end position="91"/>
    </location>
</feature>
<keyword evidence="1" id="KW-0677">Repeat</keyword>
<dbReference type="InterPro" id="IPR036047">
    <property type="entry name" value="F-box-like_dom_sf"/>
</dbReference>
<protein>
    <recommendedName>
        <fullName evidence="3">F-box domain-containing protein</fullName>
    </recommendedName>
</protein>
<feature type="domain" description="F-box" evidence="3">
    <location>
        <begin position="483"/>
        <end position="515"/>
    </location>
</feature>
<keyword evidence="5" id="KW-1185">Reference proteome</keyword>
<dbReference type="Pfam" id="PF00646">
    <property type="entry name" value="F-box"/>
    <property type="match status" value="1"/>
</dbReference>
<dbReference type="Proteomes" id="UP000796880">
    <property type="component" value="Unassembled WGS sequence"/>
</dbReference>
<dbReference type="InterPro" id="IPR011990">
    <property type="entry name" value="TPR-like_helical_dom_sf"/>
</dbReference>
<dbReference type="AlphaFoldDB" id="A0A8K0DZN6"/>
<dbReference type="Pfam" id="PF13041">
    <property type="entry name" value="PPR_2"/>
    <property type="match status" value="1"/>
</dbReference>
<sequence length="961" mass="107293">MLRSCYLPYVKSWSSIVSHLVASGNDGPSEALKLFNLVTRHGRQFSNPKLVADSWPHTATYNSALNACANLGETKRFLQLFVQMSKFRAKPDVLTYNVMFKLCAIAYRKDLLVFVLERILKKEIPFVTIGFVERMILSNVSVMHGVRHRKAARSSVKRQALRAYARLGEAQTSKGVSLEAVIVGLGLTVSEFKGNDVDEWNVTCFIDSFVHEYVADILRLAWPPIQCFDKLRDDNKYGCFSVRHCFEVDQNFDEGCLKSNLWRKLWRSKLHERIKMFLWRLLAVVLPAEMFSFMDEAKRDTIFMGTVKGVYLKEKDKEFFSHSHFLSCLCKDKRRELLQAGRFHGEFQMRGGTKPMWTLLVVAVTLIVRDGRGKLVWLATPFTCITARLAEVIALDWASTFAAKCSRSKVVWVLDVQGPETKSISASISSLLAFDCYQNFIRITLLGSLALEASIYMDNQSPASTTRNDKLSPATTCFAAITDDLLQNIISKLNAASFASAACVNKSWYGICNRVLSRPKLASALSLHPSPHIAVRDVLDKVLAEPIRPDFAIANVGSAFPLFEVLKIMSKKLGSKTPMIISTASGISGRDAITDKFKEVKWLDFRSDFFNDDDGTEKDENYGILLTIGYVPGLKVDAIPLLRSTKEPLNAMDGKFVMDIRDYTVSVSGCTAPVGIVLFGEGLVDIKGILNMLDYTMPLDTVIVGDEKGRFLYRSGDESRNVCGSAKYLTDAVALIFARDKEMNCGNIRFHVGLSNGISAVGPRYKPATLRACSIDRSTRLTARIEGHQKILDGQGILNDINNRLASPIDFRDLYIGVVKPGNSSTRSEKPSLISSLECHGVLRGNDKYLVVDGDGLRYGDCFQFCHFDPDTALSSKEVFGGFIFSYSGQRINIERSSFVKNFPELPLAGILCGREIGRGSITLTEEGQKGRDGQCCCMHVFCPVYLVMSYTPLQHHQLEF</sequence>